<dbReference type="STRING" id="1429043.X474_23160"/>
<dbReference type="GO" id="GO:0016491">
    <property type="term" value="F:oxidoreductase activity"/>
    <property type="evidence" value="ECO:0007669"/>
    <property type="project" value="InterPro"/>
</dbReference>
<dbReference type="InParanoid" id="A0A0D2J7E6"/>
<evidence type="ECO:0000256" key="1">
    <source>
        <dbReference type="ARBA" id="ARBA00022630"/>
    </source>
</evidence>
<evidence type="ECO:0000313" key="4">
    <source>
        <dbReference type="EMBL" id="KIX11636.1"/>
    </source>
</evidence>
<evidence type="ECO:0000256" key="2">
    <source>
        <dbReference type="ARBA" id="ARBA00022643"/>
    </source>
</evidence>
<dbReference type="PANTHER" id="PTHR43278">
    <property type="entry name" value="NAD(P)H-DEPENDENT FMN-CONTAINING OXIDOREDUCTASE YWQN-RELATED"/>
    <property type="match status" value="1"/>
</dbReference>
<keyword evidence="1" id="KW-0285">Flavoprotein</keyword>
<dbReference type="PATRIC" id="fig|1429043.3.peg.4902"/>
<keyword evidence="5" id="KW-1185">Reference proteome</keyword>
<organism evidence="4 5">
    <name type="scientific">Dethiosulfatarculus sandiegensis</name>
    <dbReference type="NCBI Taxonomy" id="1429043"/>
    <lineage>
        <taxon>Bacteria</taxon>
        <taxon>Pseudomonadati</taxon>
        <taxon>Thermodesulfobacteriota</taxon>
        <taxon>Desulfarculia</taxon>
        <taxon>Desulfarculales</taxon>
        <taxon>Desulfarculaceae</taxon>
        <taxon>Dethiosulfatarculus</taxon>
    </lineage>
</organism>
<dbReference type="EMBL" id="AZAC01000048">
    <property type="protein sequence ID" value="KIX11636.1"/>
    <property type="molecule type" value="Genomic_DNA"/>
</dbReference>
<keyword evidence="2" id="KW-0288">FMN</keyword>
<comment type="caution">
    <text evidence="4">The sequence shown here is derived from an EMBL/GenBank/DDBJ whole genome shotgun (WGS) entry which is preliminary data.</text>
</comment>
<dbReference type="InterPro" id="IPR005025">
    <property type="entry name" value="FMN_Rdtase-like_dom"/>
</dbReference>
<dbReference type="SUPFAM" id="SSF52218">
    <property type="entry name" value="Flavoproteins"/>
    <property type="match status" value="1"/>
</dbReference>
<name>A0A0D2J7E6_9BACT</name>
<feature type="domain" description="NADPH-dependent FMN reductase-like" evidence="3">
    <location>
        <begin position="2"/>
        <end position="106"/>
    </location>
</feature>
<evidence type="ECO:0000259" key="3">
    <source>
        <dbReference type="Pfam" id="PF03358"/>
    </source>
</evidence>
<gene>
    <name evidence="4" type="ORF">X474_23160</name>
</gene>
<evidence type="ECO:0000313" key="5">
    <source>
        <dbReference type="Proteomes" id="UP000032233"/>
    </source>
</evidence>
<protein>
    <submittedName>
        <fullName evidence="4">Flavodoxin</fullName>
    </submittedName>
</protein>
<dbReference type="InterPro" id="IPR029039">
    <property type="entry name" value="Flavoprotein-like_sf"/>
</dbReference>
<proteinExistence type="predicted"/>
<dbReference type="AlphaFoldDB" id="A0A0D2J7E6"/>
<accession>A0A0D2J7E6</accession>
<dbReference type="Pfam" id="PF03358">
    <property type="entry name" value="FMN_red"/>
    <property type="match status" value="1"/>
</dbReference>
<dbReference type="Proteomes" id="UP000032233">
    <property type="component" value="Unassembled WGS sequence"/>
</dbReference>
<sequence length="194" mass="21513">MLGLSASPRNNGNTEIILEQILAGAEQAGAATKALNLAKLHVHPCLGCERCRQKKACTRLLDDMQQIYPLLEEARGLVLGSPVHNYNLTSWAKAFIDRLYCYYDFTDTRPREYKSRLAGQGREALVYAVGEQPDPREAGVTIKALAMPLIPLGYNVTELPPFMGFFDKGSVKAENNLMKVAFEQGEKLARRLIG</sequence>
<reference evidence="4 5" key="1">
    <citation type="submission" date="2013-11" db="EMBL/GenBank/DDBJ databases">
        <title>Metagenomic analysis of a methanogenic consortium involved in long chain n-alkane degradation.</title>
        <authorList>
            <person name="Davidova I.A."/>
            <person name="Callaghan A.V."/>
            <person name="Wawrik B."/>
            <person name="Pruitt S."/>
            <person name="Marks C."/>
            <person name="Duncan K.E."/>
            <person name="Suflita J.M."/>
        </authorList>
    </citation>
    <scope>NUCLEOTIDE SEQUENCE [LARGE SCALE GENOMIC DNA]</scope>
    <source>
        <strain evidence="4 5">SPR</strain>
    </source>
</reference>
<dbReference type="InterPro" id="IPR051796">
    <property type="entry name" value="ISF_SsuE-like"/>
</dbReference>
<dbReference type="PANTHER" id="PTHR43278:SF2">
    <property type="entry name" value="IRON-SULFUR FLAVOPROTEIN"/>
    <property type="match status" value="1"/>
</dbReference>
<dbReference type="Gene3D" id="3.40.50.360">
    <property type="match status" value="1"/>
</dbReference>